<proteinExistence type="predicted"/>
<evidence type="ECO:0000313" key="2">
    <source>
        <dbReference type="Proteomes" id="UP000053660"/>
    </source>
</evidence>
<dbReference type="OrthoDB" id="5846303at2759"/>
<dbReference type="EMBL" id="KN550079">
    <property type="protein sequence ID" value="KHJ95101.1"/>
    <property type="molecule type" value="Genomic_DNA"/>
</dbReference>
<dbReference type="Proteomes" id="UP000053660">
    <property type="component" value="Unassembled WGS sequence"/>
</dbReference>
<gene>
    <name evidence="1" type="ORF">OESDEN_04958</name>
</gene>
<name>A0A0B1TG91_OESDE</name>
<dbReference type="AlphaFoldDB" id="A0A0B1TG91"/>
<keyword evidence="2" id="KW-1185">Reference proteome</keyword>
<sequence>MNTAPKADSGNAGFIRAVIAISHVANLRQFTSFICQNLFPEVYKMQPEQMLFEISCIQYCGPEKSTDKEEHAIKAHVFPRPLRLCSGEEKQQTPSLLINSERIAGSGDGISIS</sequence>
<accession>A0A0B1TG91</accession>
<protein>
    <submittedName>
        <fullName evidence="1">Uncharacterized protein</fullName>
    </submittedName>
</protein>
<organism evidence="1 2">
    <name type="scientific">Oesophagostomum dentatum</name>
    <name type="common">Nodular worm</name>
    <dbReference type="NCBI Taxonomy" id="61180"/>
    <lineage>
        <taxon>Eukaryota</taxon>
        <taxon>Metazoa</taxon>
        <taxon>Ecdysozoa</taxon>
        <taxon>Nematoda</taxon>
        <taxon>Chromadorea</taxon>
        <taxon>Rhabditida</taxon>
        <taxon>Rhabditina</taxon>
        <taxon>Rhabditomorpha</taxon>
        <taxon>Strongyloidea</taxon>
        <taxon>Strongylidae</taxon>
        <taxon>Oesophagostomum</taxon>
    </lineage>
</organism>
<reference evidence="1 2" key="1">
    <citation type="submission" date="2014-03" db="EMBL/GenBank/DDBJ databases">
        <title>Draft genome of the hookworm Oesophagostomum dentatum.</title>
        <authorList>
            <person name="Mitreva M."/>
        </authorList>
    </citation>
    <scope>NUCLEOTIDE SEQUENCE [LARGE SCALE GENOMIC DNA]</scope>
    <source>
        <strain evidence="1 2">OD-Hann</strain>
    </source>
</reference>
<evidence type="ECO:0000313" key="1">
    <source>
        <dbReference type="EMBL" id="KHJ95101.1"/>
    </source>
</evidence>